<feature type="compositionally biased region" description="Acidic residues" evidence="1">
    <location>
        <begin position="103"/>
        <end position="117"/>
    </location>
</feature>
<dbReference type="SUPFAM" id="SSF50729">
    <property type="entry name" value="PH domain-like"/>
    <property type="match status" value="1"/>
</dbReference>
<dbReference type="VEuPathDB" id="ToxoDB:EMWEY_00033480"/>
<dbReference type="Gene3D" id="2.30.29.30">
    <property type="entry name" value="Pleckstrin-homology domain (PH domain)/Phosphotyrosine-binding domain (PTB)"/>
    <property type="match status" value="1"/>
</dbReference>
<organism evidence="2 3">
    <name type="scientific">Eimeria maxima</name>
    <name type="common">Coccidian parasite</name>
    <dbReference type="NCBI Taxonomy" id="5804"/>
    <lineage>
        <taxon>Eukaryota</taxon>
        <taxon>Sar</taxon>
        <taxon>Alveolata</taxon>
        <taxon>Apicomplexa</taxon>
        <taxon>Conoidasida</taxon>
        <taxon>Coccidia</taxon>
        <taxon>Eucoccidiorida</taxon>
        <taxon>Eimeriorina</taxon>
        <taxon>Eimeriidae</taxon>
        <taxon>Eimeria</taxon>
    </lineage>
</organism>
<keyword evidence="3" id="KW-1185">Reference proteome</keyword>
<accession>U6MG92</accession>
<feature type="region of interest" description="Disordered" evidence="1">
    <location>
        <begin position="1"/>
        <end position="119"/>
    </location>
</feature>
<proteinExistence type="predicted"/>
<dbReference type="RefSeq" id="XP_013337315.1">
    <property type="nucleotide sequence ID" value="XM_013481861.1"/>
</dbReference>
<dbReference type="InterPro" id="IPR011993">
    <property type="entry name" value="PH-like_dom_sf"/>
</dbReference>
<dbReference type="GeneID" id="25337334"/>
<reference evidence="2" key="2">
    <citation type="submission" date="2013-10" db="EMBL/GenBank/DDBJ databases">
        <authorList>
            <person name="Aslett M."/>
        </authorList>
    </citation>
    <scope>NUCLEOTIDE SEQUENCE [LARGE SCALE GENOMIC DNA]</scope>
    <source>
        <strain evidence="2">Weybridge</strain>
    </source>
</reference>
<dbReference type="CDD" id="cd00821">
    <property type="entry name" value="PH"/>
    <property type="match status" value="1"/>
</dbReference>
<evidence type="ECO:0000313" key="3">
    <source>
        <dbReference type="Proteomes" id="UP000030763"/>
    </source>
</evidence>
<dbReference type="OrthoDB" id="364608at2759"/>
<dbReference type="AlphaFoldDB" id="U6MG92"/>
<reference evidence="2" key="1">
    <citation type="submission" date="2013-10" db="EMBL/GenBank/DDBJ databases">
        <title>Genomic analysis of the causative agents of coccidiosis in chickens.</title>
        <authorList>
            <person name="Reid A.J."/>
            <person name="Blake D."/>
            <person name="Billington K."/>
            <person name="Browne H."/>
            <person name="Dunn M."/>
            <person name="Hung S."/>
            <person name="Kawahara F."/>
            <person name="Miranda-Saavedra D."/>
            <person name="Mourier T."/>
            <person name="Nagra H."/>
            <person name="Otto T.D."/>
            <person name="Rawlings N."/>
            <person name="Sanchez A."/>
            <person name="Sanders M."/>
            <person name="Subramaniam C."/>
            <person name="Tay Y."/>
            <person name="Dear P."/>
            <person name="Doerig C."/>
            <person name="Gruber A."/>
            <person name="Parkinson J."/>
            <person name="Shirley M."/>
            <person name="Wan K.L."/>
            <person name="Berriman M."/>
            <person name="Tomley F."/>
            <person name="Pain A."/>
        </authorList>
    </citation>
    <scope>NUCLEOTIDE SEQUENCE [LARGE SCALE GENOMIC DNA]</scope>
    <source>
        <strain evidence="2">Weybridge</strain>
    </source>
</reference>
<evidence type="ECO:0000313" key="2">
    <source>
        <dbReference type="EMBL" id="CDJ60665.1"/>
    </source>
</evidence>
<gene>
    <name evidence="2" type="ORF">EMWEY_00033480</name>
</gene>
<sequence length="235" mass="25531">MGNTMSCFDRWGKRTPDGALFAPKKRGGEDDRANALFSEPKATLSTTASTATPAAPAAATPAAATGGTPAAKSGAPGERTSRRRQTYSSNANKAADTEMSSYGEEDDFDESEDEELTTSDVRQNKLMAYRRTLTKVVKLKTHLLNATVKVTCSRDGKEVEWYKGHSQEGGKAKPVGSLPVEKITNIKAQADNPKGLTISVNNPAPTTFSFTFKTKEEREAWQNQLESLRKFMAMI</sequence>
<feature type="compositionally biased region" description="Low complexity" evidence="1">
    <location>
        <begin position="40"/>
        <end position="77"/>
    </location>
</feature>
<name>U6MG92_EIMMA</name>
<evidence type="ECO:0000256" key="1">
    <source>
        <dbReference type="SAM" id="MobiDB-lite"/>
    </source>
</evidence>
<dbReference type="Proteomes" id="UP000030763">
    <property type="component" value="Unassembled WGS sequence"/>
</dbReference>
<dbReference type="EMBL" id="HG721902">
    <property type="protein sequence ID" value="CDJ60665.1"/>
    <property type="molecule type" value="Genomic_DNA"/>
</dbReference>
<protein>
    <submittedName>
        <fullName evidence="2">Uncharacterized protein</fullName>
    </submittedName>
</protein>
<dbReference type="OMA" id="EWYKGKA"/>